<feature type="transmembrane region" description="Helical" evidence="10">
    <location>
        <begin position="402"/>
        <end position="424"/>
    </location>
</feature>
<feature type="region of interest" description="Disordered" evidence="9">
    <location>
        <begin position="1"/>
        <end position="23"/>
    </location>
</feature>
<evidence type="ECO:0000313" key="12">
    <source>
        <dbReference type="Proteomes" id="UP000235371"/>
    </source>
</evidence>
<evidence type="ECO:0000256" key="9">
    <source>
        <dbReference type="SAM" id="MobiDB-lite"/>
    </source>
</evidence>
<feature type="transmembrane region" description="Helical" evidence="10">
    <location>
        <begin position="640"/>
        <end position="658"/>
    </location>
</feature>
<proteinExistence type="inferred from homology"/>
<reference evidence="11 12" key="1">
    <citation type="submission" date="2016-04" db="EMBL/GenBank/DDBJ databases">
        <title>A degradative enzymes factory behind the ericoid mycorrhizal symbiosis.</title>
        <authorList>
            <consortium name="DOE Joint Genome Institute"/>
            <person name="Martino E."/>
            <person name="Morin E."/>
            <person name="Grelet G."/>
            <person name="Kuo A."/>
            <person name="Kohler A."/>
            <person name="Daghino S."/>
            <person name="Barry K."/>
            <person name="Choi C."/>
            <person name="Cichocki N."/>
            <person name="Clum A."/>
            <person name="Copeland A."/>
            <person name="Hainaut M."/>
            <person name="Haridas S."/>
            <person name="Labutti K."/>
            <person name="Lindquist E."/>
            <person name="Lipzen A."/>
            <person name="Khouja H.-R."/>
            <person name="Murat C."/>
            <person name="Ohm R."/>
            <person name="Olson A."/>
            <person name="Spatafora J."/>
            <person name="Veneault-Fourrey C."/>
            <person name="Henrissat B."/>
            <person name="Grigoriev I."/>
            <person name="Martin F."/>
            <person name="Perotto S."/>
        </authorList>
    </citation>
    <scope>NUCLEOTIDE SEQUENCE [LARGE SCALE GENOMIC DNA]</scope>
    <source>
        <strain evidence="11 12">E</strain>
    </source>
</reference>
<dbReference type="AlphaFoldDB" id="A0A2J6SZT6"/>
<accession>A0A2J6SZT6</accession>
<dbReference type="PANTHER" id="PTHR22601">
    <property type="entry name" value="ISP4 LIKE PROTEIN"/>
    <property type="match status" value="1"/>
</dbReference>
<feature type="transmembrane region" description="Helical" evidence="10">
    <location>
        <begin position="332"/>
        <end position="353"/>
    </location>
</feature>
<dbReference type="RefSeq" id="XP_024733173.1">
    <property type="nucleotide sequence ID" value="XM_024875329.1"/>
</dbReference>
<evidence type="ECO:0000256" key="4">
    <source>
        <dbReference type="ARBA" id="ARBA00022692"/>
    </source>
</evidence>
<feature type="transmembrane region" description="Helical" evidence="10">
    <location>
        <begin position="670"/>
        <end position="686"/>
    </location>
</feature>
<name>A0A2J6SZT6_9HELO</name>
<dbReference type="EMBL" id="KZ613848">
    <property type="protein sequence ID" value="PMD56269.1"/>
    <property type="molecule type" value="Genomic_DNA"/>
</dbReference>
<evidence type="ECO:0000256" key="1">
    <source>
        <dbReference type="ARBA" id="ARBA00004141"/>
    </source>
</evidence>
<feature type="compositionally biased region" description="Polar residues" evidence="9">
    <location>
        <begin position="1"/>
        <end position="17"/>
    </location>
</feature>
<dbReference type="GO" id="GO:0016020">
    <property type="term" value="C:membrane"/>
    <property type="evidence" value="ECO:0007669"/>
    <property type="project" value="UniProtKB-SubCell"/>
</dbReference>
<feature type="transmembrane region" description="Helical" evidence="10">
    <location>
        <begin position="292"/>
        <end position="311"/>
    </location>
</feature>
<dbReference type="NCBIfam" id="TIGR00728">
    <property type="entry name" value="OPT_sfam"/>
    <property type="match status" value="1"/>
</dbReference>
<evidence type="ECO:0000256" key="2">
    <source>
        <dbReference type="ARBA" id="ARBA00008807"/>
    </source>
</evidence>
<keyword evidence="3" id="KW-0813">Transport</keyword>
<evidence type="ECO:0000256" key="10">
    <source>
        <dbReference type="SAM" id="Phobius"/>
    </source>
</evidence>
<evidence type="ECO:0000313" key="11">
    <source>
        <dbReference type="EMBL" id="PMD56269.1"/>
    </source>
</evidence>
<sequence length="772" mass="87726">MDSKTSPVQEILSSDSAESVVPDYSEKKGHDLEIEAANSSDLDIDNISGHKLYIPDDNDEFIDPRLKDYPIPLVAKTVDLHNDDTEPILTFRFWVLSTFWVVIGCGISSFYYFKPYSMSLTSYAVQLLAWGMGSAMATYLPKRVFNTFGWKWSLNPGPWNAKEHALIVVAYWGSCYTAYGLGPLSAMELYYGRKINAGWGILFLITTQMIGYGFAGLFRDILVRPPAIYYPGVLPNVSLFNAMHRNPTVTRSSLKFFGIVAVAAFCYEWFPQVIFPLLASLPLICYFGHGNWIAYILGSGYYGFGLGDISLDWNYITFWQPLYTPLWANANTYLGAMALCWFIYPLMYFYNFLDAKNYAPMSTGTWDATGTKYNISRIMNPDHSLNQTALDNYSMPKWSTSYVMYFFCGFAASTGAMLYSILWYGKQAYAGLKDGWQNRRSDYDDPYLKLMDHLPRVRHWWYGALLAVCAALALGQLYAADMQLPWWGFIVICVISCIFTFPNGILWGIANMQVGMQFLSEVIAGAMFPGKPFAVLTCMVYGRQILEQNLNLVSDYKFGFYMKIPEKEMFIGQVWGTLLGPFINYGMMRFIINNEGPKLTGKIVSQAWNAVRTRNFYSQSVLWGVLGPKVFFGSGSPYAWVYYGFLVGPICVLITYGIHKWKPHWKIETRFNPVLIFSGGVWFPVYQTANLLTSSAVSAFFMGYVYHYHPIWFRKYNYLLGVGLDCGTQLMQTVMVFSLNLPNKTFPLWWGNNADASDRCFPPASLPPSAMN</sequence>
<comment type="similarity">
    <text evidence="2">Belongs to the oligopeptide OPT transporter family.</text>
</comment>
<evidence type="ECO:0000256" key="5">
    <source>
        <dbReference type="ARBA" id="ARBA00022856"/>
    </source>
</evidence>
<comment type="subcellular location">
    <subcellularLocation>
        <location evidence="1">Membrane</location>
        <topology evidence="1">Multi-pass membrane protein</topology>
    </subcellularLocation>
</comment>
<keyword evidence="5" id="KW-0571">Peptide transport</keyword>
<dbReference type="GO" id="GO:0035673">
    <property type="term" value="F:oligopeptide transmembrane transporter activity"/>
    <property type="evidence" value="ECO:0007669"/>
    <property type="project" value="InterPro"/>
</dbReference>
<evidence type="ECO:0000256" key="8">
    <source>
        <dbReference type="ARBA" id="ARBA00023136"/>
    </source>
</evidence>
<keyword evidence="6" id="KW-0653">Protein transport</keyword>
<gene>
    <name evidence="11" type="ORF">K444DRAFT_535891</name>
</gene>
<keyword evidence="12" id="KW-1185">Reference proteome</keyword>
<dbReference type="GO" id="GO:0015031">
    <property type="term" value="P:protein transport"/>
    <property type="evidence" value="ECO:0007669"/>
    <property type="project" value="UniProtKB-KW"/>
</dbReference>
<feature type="transmembrane region" description="Helical" evidence="10">
    <location>
        <begin position="93"/>
        <end position="113"/>
    </location>
</feature>
<feature type="transmembrane region" description="Helical" evidence="10">
    <location>
        <begin position="164"/>
        <end position="184"/>
    </location>
</feature>
<dbReference type="GeneID" id="36583409"/>
<dbReference type="OrthoDB" id="9986677at2759"/>
<feature type="transmembrane region" description="Helical" evidence="10">
    <location>
        <begin position="570"/>
        <end position="592"/>
    </location>
</feature>
<keyword evidence="4 10" id="KW-0812">Transmembrane</keyword>
<evidence type="ECO:0000256" key="7">
    <source>
        <dbReference type="ARBA" id="ARBA00022989"/>
    </source>
</evidence>
<organism evidence="11 12">
    <name type="scientific">Hyaloscypha bicolor E</name>
    <dbReference type="NCBI Taxonomy" id="1095630"/>
    <lineage>
        <taxon>Eukaryota</taxon>
        <taxon>Fungi</taxon>
        <taxon>Dikarya</taxon>
        <taxon>Ascomycota</taxon>
        <taxon>Pezizomycotina</taxon>
        <taxon>Leotiomycetes</taxon>
        <taxon>Helotiales</taxon>
        <taxon>Hyaloscyphaceae</taxon>
        <taxon>Hyaloscypha</taxon>
        <taxon>Hyaloscypha bicolor</taxon>
    </lineage>
</organism>
<dbReference type="Proteomes" id="UP000235371">
    <property type="component" value="Unassembled WGS sequence"/>
</dbReference>
<evidence type="ECO:0000256" key="3">
    <source>
        <dbReference type="ARBA" id="ARBA00022448"/>
    </source>
</evidence>
<dbReference type="InParanoid" id="A0A2J6SZT6"/>
<feature type="transmembrane region" description="Helical" evidence="10">
    <location>
        <begin position="227"/>
        <end position="244"/>
    </location>
</feature>
<dbReference type="InterPro" id="IPR004648">
    <property type="entry name" value="Oligpept_transpt"/>
</dbReference>
<feature type="transmembrane region" description="Helical" evidence="10">
    <location>
        <begin position="460"/>
        <end position="480"/>
    </location>
</feature>
<dbReference type="InterPro" id="IPR004813">
    <property type="entry name" value="OPT"/>
</dbReference>
<dbReference type="Pfam" id="PF03169">
    <property type="entry name" value="OPT"/>
    <property type="match status" value="1"/>
</dbReference>
<feature type="transmembrane region" description="Helical" evidence="10">
    <location>
        <begin position="196"/>
        <end position="215"/>
    </location>
</feature>
<feature type="transmembrane region" description="Helical" evidence="10">
    <location>
        <begin position="486"/>
        <end position="510"/>
    </location>
</feature>
<feature type="transmembrane region" description="Helical" evidence="10">
    <location>
        <begin position="120"/>
        <end position="140"/>
    </location>
</feature>
<protein>
    <submittedName>
        <fullName evidence="11">OPT superfamily oligopeptide transporter</fullName>
    </submittedName>
</protein>
<keyword evidence="8 10" id="KW-0472">Membrane</keyword>
<evidence type="ECO:0000256" key="6">
    <source>
        <dbReference type="ARBA" id="ARBA00022927"/>
    </source>
</evidence>
<keyword evidence="7 10" id="KW-1133">Transmembrane helix</keyword>
<feature type="transmembrane region" description="Helical" evidence="10">
    <location>
        <begin position="256"/>
        <end position="280"/>
    </location>
</feature>